<keyword evidence="6" id="KW-0804">Transcription</keyword>
<dbReference type="InterPro" id="IPR011006">
    <property type="entry name" value="CheY-like_superfamily"/>
</dbReference>
<comment type="subcellular location">
    <subcellularLocation>
        <location evidence="1">Cytoplasm</location>
    </subcellularLocation>
</comment>
<evidence type="ECO:0000256" key="6">
    <source>
        <dbReference type="ARBA" id="ARBA00023163"/>
    </source>
</evidence>
<keyword evidence="4" id="KW-0805">Transcription regulation</keyword>
<evidence type="ECO:0000256" key="7">
    <source>
        <dbReference type="PROSITE-ProRule" id="PRU00169"/>
    </source>
</evidence>
<accession>A0A369BC24</accession>
<dbReference type="InterPro" id="IPR001789">
    <property type="entry name" value="Sig_transdc_resp-reg_receiver"/>
</dbReference>
<dbReference type="RefSeq" id="WP_114497659.1">
    <property type="nucleotide sequence ID" value="NZ_QPJW01000007.1"/>
</dbReference>
<evidence type="ECO:0000259" key="10">
    <source>
        <dbReference type="PROSITE" id="PS51755"/>
    </source>
</evidence>
<evidence type="ECO:0000256" key="8">
    <source>
        <dbReference type="PROSITE-ProRule" id="PRU01091"/>
    </source>
</evidence>
<evidence type="ECO:0000313" key="11">
    <source>
        <dbReference type="EMBL" id="RCX18148.1"/>
    </source>
</evidence>
<dbReference type="InterPro" id="IPR036388">
    <property type="entry name" value="WH-like_DNA-bd_sf"/>
</dbReference>
<gene>
    <name evidence="11" type="ORF">DFP94_107102</name>
</gene>
<keyword evidence="12" id="KW-1185">Reference proteome</keyword>
<dbReference type="SUPFAM" id="SSF46894">
    <property type="entry name" value="C-terminal effector domain of the bipartite response regulators"/>
    <property type="match status" value="1"/>
</dbReference>
<feature type="modified residue" description="4-aspartylphosphate" evidence="7">
    <location>
        <position position="55"/>
    </location>
</feature>
<dbReference type="Pfam" id="PF00072">
    <property type="entry name" value="Response_reg"/>
    <property type="match status" value="1"/>
</dbReference>
<organism evidence="11 12">
    <name type="scientific">Fontibacillus phaseoli</name>
    <dbReference type="NCBI Taxonomy" id="1416533"/>
    <lineage>
        <taxon>Bacteria</taxon>
        <taxon>Bacillati</taxon>
        <taxon>Bacillota</taxon>
        <taxon>Bacilli</taxon>
        <taxon>Bacillales</taxon>
        <taxon>Paenibacillaceae</taxon>
        <taxon>Fontibacillus</taxon>
    </lineage>
</organism>
<evidence type="ECO:0000256" key="3">
    <source>
        <dbReference type="ARBA" id="ARBA00023012"/>
    </source>
</evidence>
<evidence type="ECO:0000256" key="1">
    <source>
        <dbReference type="ARBA" id="ARBA00004496"/>
    </source>
</evidence>
<dbReference type="FunFam" id="1.10.10.10:FF:000018">
    <property type="entry name" value="DNA-binding response regulator ResD"/>
    <property type="match status" value="1"/>
</dbReference>
<dbReference type="InterPro" id="IPR016032">
    <property type="entry name" value="Sig_transdc_resp-reg_C-effctor"/>
</dbReference>
<keyword evidence="3" id="KW-0902">Two-component regulatory system</keyword>
<name>A0A369BC24_9BACL</name>
<dbReference type="Gene3D" id="1.10.10.10">
    <property type="entry name" value="Winged helix-like DNA-binding domain superfamily/Winged helix DNA-binding domain"/>
    <property type="match status" value="1"/>
</dbReference>
<keyword evidence="2 7" id="KW-0597">Phosphoprotein</keyword>
<dbReference type="InterPro" id="IPR001867">
    <property type="entry name" value="OmpR/PhoB-type_DNA-bd"/>
</dbReference>
<dbReference type="GO" id="GO:0006355">
    <property type="term" value="P:regulation of DNA-templated transcription"/>
    <property type="evidence" value="ECO:0007669"/>
    <property type="project" value="InterPro"/>
</dbReference>
<dbReference type="PANTHER" id="PTHR48111:SF52">
    <property type="entry name" value="TRANSCRIPTIONAL REGULATORY PROTEIN YVRH"/>
    <property type="match status" value="1"/>
</dbReference>
<dbReference type="InterPro" id="IPR039420">
    <property type="entry name" value="WalR-like"/>
</dbReference>
<dbReference type="SUPFAM" id="SSF52172">
    <property type="entry name" value="CheY-like"/>
    <property type="match status" value="1"/>
</dbReference>
<dbReference type="PANTHER" id="PTHR48111">
    <property type="entry name" value="REGULATOR OF RPOS"/>
    <property type="match status" value="1"/>
</dbReference>
<dbReference type="PROSITE" id="PS51755">
    <property type="entry name" value="OMPR_PHOB"/>
    <property type="match status" value="1"/>
</dbReference>
<dbReference type="PROSITE" id="PS50110">
    <property type="entry name" value="RESPONSE_REGULATORY"/>
    <property type="match status" value="1"/>
</dbReference>
<dbReference type="GO" id="GO:0032993">
    <property type="term" value="C:protein-DNA complex"/>
    <property type="evidence" value="ECO:0007669"/>
    <property type="project" value="TreeGrafter"/>
</dbReference>
<dbReference type="EMBL" id="QPJW01000007">
    <property type="protein sequence ID" value="RCX18148.1"/>
    <property type="molecule type" value="Genomic_DNA"/>
</dbReference>
<comment type="caution">
    <text evidence="11">The sequence shown here is derived from an EMBL/GenBank/DDBJ whole genome shotgun (WGS) entry which is preliminary data.</text>
</comment>
<feature type="domain" description="Response regulatory" evidence="9">
    <location>
        <begin position="5"/>
        <end position="119"/>
    </location>
</feature>
<dbReference type="Gene3D" id="6.10.250.690">
    <property type="match status" value="1"/>
</dbReference>
<dbReference type="Gene3D" id="3.40.50.2300">
    <property type="match status" value="1"/>
</dbReference>
<dbReference type="Proteomes" id="UP000253090">
    <property type="component" value="Unassembled WGS sequence"/>
</dbReference>
<reference evidence="11 12" key="1">
    <citation type="submission" date="2018-07" db="EMBL/GenBank/DDBJ databases">
        <title>Genomic Encyclopedia of Type Strains, Phase III (KMG-III): the genomes of soil and plant-associated and newly described type strains.</title>
        <authorList>
            <person name="Whitman W."/>
        </authorList>
    </citation>
    <scope>NUCLEOTIDE SEQUENCE [LARGE SCALE GENOMIC DNA]</scope>
    <source>
        <strain evidence="11 12">CECT 8333</strain>
    </source>
</reference>
<sequence>MSREKIIVVSDNDSLCRFLFRFLSEHGFDVFCSPADHSAVIRPIRAHAPTLIMVDMTTSAMAGIDLCTEIRRFSDSPILLVCAGSEEALTISGLSAGGDDYICTPLNRELLLAQVQALIRRYKGAFPVNQRHLLHFPGLEIDLSSQSVTSHGQETVLSAKEFQLLVLLAKHPNRIFHIESLYDLIWSDSKLGDLRTVMVHIYNLRQKIEVNPSEPFYIHTVRGAGYKFNGKAAQ</sequence>
<evidence type="ECO:0000259" key="9">
    <source>
        <dbReference type="PROSITE" id="PS50110"/>
    </source>
</evidence>
<evidence type="ECO:0000256" key="5">
    <source>
        <dbReference type="ARBA" id="ARBA00023125"/>
    </source>
</evidence>
<dbReference type="CDD" id="cd00383">
    <property type="entry name" value="trans_reg_C"/>
    <property type="match status" value="1"/>
</dbReference>
<proteinExistence type="predicted"/>
<dbReference type="SMART" id="SM00862">
    <property type="entry name" value="Trans_reg_C"/>
    <property type="match status" value="1"/>
</dbReference>
<dbReference type="OrthoDB" id="9790442at2"/>
<evidence type="ECO:0000256" key="4">
    <source>
        <dbReference type="ARBA" id="ARBA00023015"/>
    </source>
</evidence>
<dbReference type="Pfam" id="PF00486">
    <property type="entry name" value="Trans_reg_C"/>
    <property type="match status" value="1"/>
</dbReference>
<dbReference type="GO" id="GO:0000976">
    <property type="term" value="F:transcription cis-regulatory region binding"/>
    <property type="evidence" value="ECO:0007669"/>
    <property type="project" value="TreeGrafter"/>
</dbReference>
<dbReference type="GO" id="GO:0000156">
    <property type="term" value="F:phosphorelay response regulator activity"/>
    <property type="evidence" value="ECO:0007669"/>
    <property type="project" value="TreeGrafter"/>
</dbReference>
<evidence type="ECO:0000256" key="2">
    <source>
        <dbReference type="ARBA" id="ARBA00022553"/>
    </source>
</evidence>
<dbReference type="GO" id="GO:0005829">
    <property type="term" value="C:cytosol"/>
    <property type="evidence" value="ECO:0007669"/>
    <property type="project" value="TreeGrafter"/>
</dbReference>
<dbReference type="SMART" id="SM00448">
    <property type="entry name" value="REC"/>
    <property type="match status" value="1"/>
</dbReference>
<dbReference type="AlphaFoldDB" id="A0A369BC24"/>
<feature type="domain" description="OmpR/PhoB-type" evidence="10">
    <location>
        <begin position="131"/>
        <end position="230"/>
    </location>
</feature>
<keyword evidence="5 8" id="KW-0238">DNA-binding</keyword>
<evidence type="ECO:0000313" key="12">
    <source>
        <dbReference type="Proteomes" id="UP000253090"/>
    </source>
</evidence>
<protein>
    <submittedName>
        <fullName evidence="11">DNA-binding response OmpR family regulator</fullName>
    </submittedName>
</protein>
<feature type="DNA-binding region" description="OmpR/PhoB-type" evidence="8">
    <location>
        <begin position="131"/>
        <end position="230"/>
    </location>
</feature>